<evidence type="ECO:0000256" key="1">
    <source>
        <dbReference type="SAM" id="Phobius"/>
    </source>
</evidence>
<keyword evidence="3" id="KW-1185">Reference proteome</keyword>
<name>A0ABN1MDB0_9FLAO</name>
<dbReference type="Pfam" id="PF16118">
    <property type="entry name" value="DUF4834"/>
    <property type="match status" value="1"/>
</dbReference>
<dbReference type="InterPro" id="IPR032272">
    <property type="entry name" value="DUF4834"/>
</dbReference>
<proteinExistence type="predicted"/>
<keyword evidence="1" id="KW-0472">Membrane</keyword>
<dbReference type="Proteomes" id="UP001500507">
    <property type="component" value="Unassembled WGS sequence"/>
</dbReference>
<dbReference type="EMBL" id="BAAAFG010000001">
    <property type="protein sequence ID" value="GAA0871071.1"/>
    <property type="molecule type" value="Genomic_DNA"/>
</dbReference>
<keyword evidence="1" id="KW-1133">Transmembrane helix</keyword>
<dbReference type="RefSeq" id="WP_343762689.1">
    <property type="nucleotide sequence ID" value="NZ_BAAAFG010000001.1"/>
</dbReference>
<evidence type="ECO:0000313" key="3">
    <source>
        <dbReference type="Proteomes" id="UP001500507"/>
    </source>
</evidence>
<reference evidence="2 3" key="1">
    <citation type="journal article" date="2019" name="Int. J. Syst. Evol. Microbiol.">
        <title>The Global Catalogue of Microorganisms (GCM) 10K type strain sequencing project: providing services to taxonomists for standard genome sequencing and annotation.</title>
        <authorList>
            <consortium name="The Broad Institute Genomics Platform"/>
            <consortium name="The Broad Institute Genome Sequencing Center for Infectious Disease"/>
            <person name="Wu L."/>
            <person name="Ma J."/>
        </authorList>
    </citation>
    <scope>NUCLEOTIDE SEQUENCE [LARGE SCALE GENOMIC DNA]</scope>
    <source>
        <strain evidence="2 3">JCM 16082</strain>
    </source>
</reference>
<evidence type="ECO:0000313" key="2">
    <source>
        <dbReference type="EMBL" id="GAA0871071.1"/>
    </source>
</evidence>
<evidence type="ECO:0008006" key="4">
    <source>
        <dbReference type="Google" id="ProtNLM"/>
    </source>
</evidence>
<sequence>MQKLLITLLTFLLIYYAVKFILRLFGPRLMRYGAKKAGEHFERKFRERTQTYTQTKEEGDITVIKKTRKSKYPKTSTKVGEYVDYEEVE</sequence>
<keyword evidence="1" id="KW-0812">Transmembrane</keyword>
<accession>A0ABN1MDB0</accession>
<gene>
    <name evidence="2" type="ORF">GCM10009117_02160</name>
</gene>
<feature type="transmembrane region" description="Helical" evidence="1">
    <location>
        <begin position="6"/>
        <end position="26"/>
    </location>
</feature>
<organism evidence="2 3">
    <name type="scientific">Gangjinia marincola</name>
    <dbReference type="NCBI Taxonomy" id="578463"/>
    <lineage>
        <taxon>Bacteria</taxon>
        <taxon>Pseudomonadati</taxon>
        <taxon>Bacteroidota</taxon>
        <taxon>Flavobacteriia</taxon>
        <taxon>Flavobacteriales</taxon>
        <taxon>Flavobacteriaceae</taxon>
        <taxon>Gangjinia</taxon>
    </lineage>
</organism>
<comment type="caution">
    <text evidence="2">The sequence shown here is derived from an EMBL/GenBank/DDBJ whole genome shotgun (WGS) entry which is preliminary data.</text>
</comment>
<protein>
    <recommendedName>
        <fullName evidence="4">DUF4834 domain-containing protein</fullName>
    </recommendedName>
</protein>